<feature type="domain" description="Rad50/SbcC-type AAA" evidence="6">
    <location>
        <begin position="6"/>
        <end position="260"/>
    </location>
</feature>
<dbReference type="GO" id="GO:0006302">
    <property type="term" value="P:double-strand break repair"/>
    <property type="evidence" value="ECO:0007669"/>
    <property type="project" value="InterPro"/>
</dbReference>
<proteinExistence type="inferred from homology"/>
<accession>A0A8J3AB93</accession>
<dbReference type="SUPFAM" id="SSF52540">
    <property type="entry name" value="P-loop containing nucleoside triphosphate hydrolases"/>
    <property type="match status" value="1"/>
</dbReference>
<evidence type="ECO:0000256" key="2">
    <source>
        <dbReference type="ARBA" id="ARBA00011322"/>
    </source>
</evidence>
<keyword evidence="4" id="KW-0175">Coiled coil</keyword>
<dbReference type="InterPro" id="IPR027417">
    <property type="entry name" value="P-loop_NTPase"/>
</dbReference>
<dbReference type="Proteomes" id="UP000650511">
    <property type="component" value="Unassembled WGS sequence"/>
</dbReference>
<dbReference type="PANTHER" id="PTHR32114">
    <property type="entry name" value="ABC TRANSPORTER ABCH.3"/>
    <property type="match status" value="1"/>
</dbReference>
<name>A0A8J3AB93_9ACTN</name>
<sequence>MIRFKQIRLSNFLVFRDAVVDFATDGRVTVLRAENGSGKTTFLRAMEWAIYGDESLPGARRYRLHPPDHRMPEDGPILVSVELDVDVESADGLKEATIRRFSEVKPSEDGWERTLSEAEFTFADGTAGDEDTLETLLPWRLREFFFTDGDKATDYVGGLDEEELVSSSKKAAASSLRGNVTEAVQSLLGLDLIDAVRAKAVQRSKDLDKELAKSTGSGALAEASQKQSEAQEHHARIKVDLAKHEEERRALAAEINDLEERRDELLRSGDPDELQRQVARAEKRLKKSREKLALAEREEARTLTSAPFTYTAAAPALMDFVERAEPLVESGVVPATYLWWVRRRLEEGICMCGCGLDPQGGPADRERHENVTKLVAQSEEETRSANHAGDLYYHLHGQLESLQHNSWLEQLATSAQAQKEARDEIIDAERNIDDLEPRLAMVKDSPVEGLRRQLLTLRERDKELDKAIAGLARELKAAYDDVVTADRQLDAARRRAHTAGDISIKSSLYQDLLEVLRRAKTWRTVEDVEALSSRMNDLFRGMIGNHEILAEVRVTRSDTETFEVAGIGIDGRRMDVAHQFNGASKRALTNAFVLALGETAGVRAPHVIDTPLGMMDPSVRRNVFEVMSKECVQLVLLLTRSEISGIEEMLDASSLTLTVTNQGSGDLVNRQFDDTRSVVCACSHREYCLVCERAGDESSSLVRRSA</sequence>
<dbReference type="GO" id="GO:0016887">
    <property type="term" value="F:ATP hydrolysis activity"/>
    <property type="evidence" value="ECO:0007669"/>
    <property type="project" value="InterPro"/>
</dbReference>
<evidence type="ECO:0000256" key="3">
    <source>
        <dbReference type="ARBA" id="ARBA00013368"/>
    </source>
</evidence>
<reference evidence="7" key="1">
    <citation type="journal article" date="2014" name="Int. J. Syst. Evol. Microbiol.">
        <title>Complete genome sequence of Corynebacterium casei LMG S-19264T (=DSM 44701T), isolated from a smear-ripened cheese.</title>
        <authorList>
            <consortium name="US DOE Joint Genome Institute (JGI-PGF)"/>
            <person name="Walter F."/>
            <person name="Albersmeier A."/>
            <person name="Kalinowski J."/>
            <person name="Ruckert C."/>
        </authorList>
    </citation>
    <scope>NUCLEOTIDE SEQUENCE</scope>
    <source>
        <strain evidence="7">CGMCC 1.14988</strain>
    </source>
</reference>
<evidence type="ECO:0000256" key="1">
    <source>
        <dbReference type="ARBA" id="ARBA00006930"/>
    </source>
</evidence>
<evidence type="ECO:0000256" key="5">
    <source>
        <dbReference type="SAM" id="MobiDB-lite"/>
    </source>
</evidence>
<protein>
    <recommendedName>
        <fullName evidence="3">Nuclease SbcCD subunit C</fullName>
    </recommendedName>
</protein>
<keyword evidence="8" id="KW-1185">Reference proteome</keyword>
<feature type="coiled-coil region" evidence="4">
    <location>
        <begin position="234"/>
        <end position="298"/>
    </location>
</feature>
<reference evidence="7" key="2">
    <citation type="submission" date="2020-09" db="EMBL/GenBank/DDBJ databases">
        <authorList>
            <person name="Sun Q."/>
            <person name="Zhou Y."/>
        </authorList>
    </citation>
    <scope>NUCLEOTIDE SEQUENCE</scope>
    <source>
        <strain evidence="7">CGMCC 1.14988</strain>
    </source>
</reference>
<comment type="caution">
    <text evidence="7">The sequence shown here is derived from an EMBL/GenBank/DDBJ whole genome shotgun (WGS) entry which is preliminary data.</text>
</comment>
<organism evidence="7 8">
    <name type="scientific">Egicoccus halophilus</name>
    <dbReference type="NCBI Taxonomy" id="1670830"/>
    <lineage>
        <taxon>Bacteria</taxon>
        <taxon>Bacillati</taxon>
        <taxon>Actinomycetota</taxon>
        <taxon>Nitriliruptoria</taxon>
        <taxon>Egicoccales</taxon>
        <taxon>Egicoccaceae</taxon>
        <taxon>Egicoccus</taxon>
    </lineage>
</organism>
<gene>
    <name evidence="7" type="ORF">GCM10011354_33700</name>
</gene>
<dbReference type="AlphaFoldDB" id="A0A8J3AB93"/>
<dbReference type="PANTHER" id="PTHR32114:SF2">
    <property type="entry name" value="ABC TRANSPORTER ABCH.3"/>
    <property type="match status" value="1"/>
</dbReference>
<dbReference type="Gene3D" id="3.40.50.300">
    <property type="entry name" value="P-loop containing nucleotide triphosphate hydrolases"/>
    <property type="match status" value="2"/>
</dbReference>
<evidence type="ECO:0000313" key="7">
    <source>
        <dbReference type="EMBL" id="GGI09363.1"/>
    </source>
</evidence>
<comment type="similarity">
    <text evidence="1">Belongs to the SMC family. SbcC subfamily.</text>
</comment>
<dbReference type="Pfam" id="PF13476">
    <property type="entry name" value="AAA_23"/>
    <property type="match status" value="1"/>
</dbReference>
<feature type="region of interest" description="Disordered" evidence="5">
    <location>
        <begin position="212"/>
        <end position="234"/>
    </location>
</feature>
<evidence type="ECO:0000259" key="6">
    <source>
        <dbReference type="Pfam" id="PF13476"/>
    </source>
</evidence>
<evidence type="ECO:0000313" key="8">
    <source>
        <dbReference type="Proteomes" id="UP000650511"/>
    </source>
</evidence>
<dbReference type="EMBL" id="BMHA01000015">
    <property type="protein sequence ID" value="GGI09363.1"/>
    <property type="molecule type" value="Genomic_DNA"/>
</dbReference>
<dbReference type="OrthoDB" id="9795626at2"/>
<dbReference type="RefSeq" id="WP_130648839.1">
    <property type="nucleotide sequence ID" value="NZ_BMHA01000015.1"/>
</dbReference>
<evidence type="ECO:0000256" key="4">
    <source>
        <dbReference type="SAM" id="Coils"/>
    </source>
</evidence>
<dbReference type="InterPro" id="IPR038729">
    <property type="entry name" value="Rad50/SbcC_AAA"/>
</dbReference>
<comment type="subunit">
    <text evidence="2">Heterodimer of SbcC and SbcD.</text>
</comment>